<dbReference type="SUPFAM" id="SSF56281">
    <property type="entry name" value="Metallo-hydrolase/oxidoreductase"/>
    <property type="match status" value="1"/>
</dbReference>
<accession>A0A9E6ZN11</accession>
<dbReference type="PANTHER" id="PTHR43546">
    <property type="entry name" value="UPF0173 METAL-DEPENDENT HYDROLASE MJ1163-RELATED"/>
    <property type="match status" value="1"/>
</dbReference>
<proteinExistence type="predicted"/>
<evidence type="ECO:0000256" key="1">
    <source>
        <dbReference type="SAM" id="SignalP"/>
    </source>
</evidence>
<feature type="chain" id="PRO_5039315588" evidence="1">
    <location>
        <begin position="19"/>
        <end position="246"/>
    </location>
</feature>
<name>A0A9E6ZN11_9FLAO</name>
<organism evidence="2 3">
    <name type="scientific">Abyssalbus ytuae</name>
    <dbReference type="NCBI Taxonomy" id="2926907"/>
    <lineage>
        <taxon>Bacteria</taxon>
        <taxon>Pseudomonadati</taxon>
        <taxon>Bacteroidota</taxon>
        <taxon>Flavobacteriia</taxon>
        <taxon>Flavobacteriales</taxon>
        <taxon>Flavobacteriaceae</taxon>
        <taxon>Abyssalbus</taxon>
    </lineage>
</organism>
<dbReference type="InterPro" id="IPR050114">
    <property type="entry name" value="UPF0173_UPF0282_UlaG_hydrolase"/>
</dbReference>
<sequence>MRINTFICFLFLSHFTFAQLIEPDIINGVKIQPITHGSVVLETEDITVYIDPYGGAKKFSSLTSPDVIIITHAHGDHLNKETLEGINISKATFIIPQSVAEELDDNMKKNAIILNNGDTTHIKDIKITAFPMYNLPDDDTARHKKGWGNSYVLQLNNKNFYISGDTEDIPEMRSLQNIDVAFICMNLPFTMTEQQAASAVLEFKPHIVYPYHYRGRPAMSNTELFKKLVNEKDSSIEVRLRDWYVK</sequence>
<protein>
    <submittedName>
        <fullName evidence="2">MBL fold metallo-hydrolase</fullName>
    </submittedName>
</protein>
<dbReference type="RefSeq" id="WP_255842746.1">
    <property type="nucleotide sequence ID" value="NZ_CP094358.1"/>
</dbReference>
<dbReference type="InterPro" id="IPR036866">
    <property type="entry name" value="RibonucZ/Hydroxyglut_hydro"/>
</dbReference>
<dbReference type="EMBL" id="CP094358">
    <property type="protein sequence ID" value="UOB17345.1"/>
    <property type="molecule type" value="Genomic_DNA"/>
</dbReference>
<gene>
    <name evidence="2" type="ORF">MQE35_16610</name>
</gene>
<reference evidence="2" key="1">
    <citation type="submission" date="2022-03" db="EMBL/GenBank/DDBJ databases">
        <title>Description of Abyssus ytuae gen. nov., sp. nov., a novel member of the family Flavobacteriaceae isolated from the sediment of Mariana Trench.</title>
        <authorList>
            <person name="Zhang J."/>
            <person name="Xu X."/>
        </authorList>
    </citation>
    <scope>NUCLEOTIDE SEQUENCE</scope>
    <source>
        <strain evidence="2">MT3330</strain>
    </source>
</reference>
<dbReference type="Pfam" id="PF13483">
    <property type="entry name" value="Lactamase_B_3"/>
    <property type="match status" value="1"/>
</dbReference>
<keyword evidence="1" id="KW-0732">Signal</keyword>
<dbReference type="AlphaFoldDB" id="A0A9E6ZN11"/>
<keyword evidence="3" id="KW-1185">Reference proteome</keyword>
<evidence type="ECO:0000313" key="3">
    <source>
        <dbReference type="Proteomes" id="UP000831290"/>
    </source>
</evidence>
<feature type="signal peptide" evidence="1">
    <location>
        <begin position="1"/>
        <end position="18"/>
    </location>
</feature>
<dbReference type="Proteomes" id="UP000831290">
    <property type="component" value="Chromosome"/>
</dbReference>
<dbReference type="KEGG" id="fbm:MQE35_16610"/>
<dbReference type="PANTHER" id="PTHR43546:SF3">
    <property type="entry name" value="UPF0173 METAL-DEPENDENT HYDROLASE MJ1163"/>
    <property type="match status" value="1"/>
</dbReference>
<dbReference type="Gene3D" id="3.60.15.10">
    <property type="entry name" value="Ribonuclease Z/Hydroxyacylglutathione hydrolase-like"/>
    <property type="match status" value="1"/>
</dbReference>
<evidence type="ECO:0000313" key="2">
    <source>
        <dbReference type="EMBL" id="UOB17345.1"/>
    </source>
</evidence>